<dbReference type="Proteomes" id="UP001501423">
    <property type="component" value="Unassembled WGS sequence"/>
</dbReference>
<gene>
    <name evidence="2" type="ORF">GCM10010478_01630</name>
</gene>
<reference evidence="2 3" key="1">
    <citation type="journal article" date="2019" name="Int. J. Syst. Evol. Microbiol.">
        <title>The Global Catalogue of Microorganisms (GCM) 10K type strain sequencing project: providing services to taxonomists for standard genome sequencing and annotation.</title>
        <authorList>
            <consortium name="The Broad Institute Genomics Platform"/>
            <consortium name="The Broad Institute Genome Sequencing Center for Infectious Disease"/>
            <person name="Wu L."/>
            <person name="Ma J."/>
        </authorList>
    </citation>
    <scope>NUCLEOTIDE SEQUENCE [LARGE SCALE GENOMIC DNA]</scope>
    <source>
        <strain evidence="2 3">JCM 9650</strain>
    </source>
</reference>
<evidence type="ECO:0000256" key="1">
    <source>
        <dbReference type="SAM" id="MobiDB-lite"/>
    </source>
</evidence>
<keyword evidence="3" id="KW-1185">Reference proteome</keyword>
<dbReference type="SUPFAM" id="SSF47741">
    <property type="entry name" value="CO dehydrogenase ISP C-domain like"/>
    <property type="match status" value="1"/>
</dbReference>
<dbReference type="InterPro" id="IPR036884">
    <property type="entry name" value="2Fe-2S-bd_dom_sf"/>
</dbReference>
<sequence length="63" mass="6774">MRLLPAEADHGRGRAGPPGRGVAEEGREATEDDPDGIRNICRCGSYPRTREAVRPARSAAGRM</sequence>
<organism evidence="2 3">
    <name type="scientific">Streptomyces erythrogriseus</name>
    <dbReference type="NCBI Taxonomy" id="284027"/>
    <lineage>
        <taxon>Bacteria</taxon>
        <taxon>Bacillati</taxon>
        <taxon>Actinomycetota</taxon>
        <taxon>Actinomycetes</taxon>
        <taxon>Kitasatosporales</taxon>
        <taxon>Streptomycetaceae</taxon>
        <taxon>Streptomyces</taxon>
        <taxon>Streptomyces griseoincarnatus group</taxon>
    </lineage>
</organism>
<accession>A0ABN3WAA2</accession>
<evidence type="ECO:0000313" key="2">
    <source>
        <dbReference type="EMBL" id="GAA2906790.1"/>
    </source>
</evidence>
<protein>
    <submittedName>
        <fullName evidence="2">Uncharacterized protein</fullName>
    </submittedName>
</protein>
<proteinExistence type="predicted"/>
<evidence type="ECO:0000313" key="3">
    <source>
        <dbReference type="Proteomes" id="UP001501423"/>
    </source>
</evidence>
<comment type="caution">
    <text evidence="2">The sequence shown here is derived from an EMBL/GenBank/DDBJ whole genome shotgun (WGS) entry which is preliminary data.</text>
</comment>
<name>A0ABN3WAA2_9ACTN</name>
<feature type="region of interest" description="Disordered" evidence="1">
    <location>
        <begin position="1"/>
        <end position="38"/>
    </location>
</feature>
<dbReference type="EMBL" id="BAAAVA010000001">
    <property type="protein sequence ID" value="GAA2906790.1"/>
    <property type="molecule type" value="Genomic_DNA"/>
</dbReference>